<comment type="caution">
    <text evidence="3">The sequence shown here is derived from an EMBL/GenBank/DDBJ whole genome shotgun (WGS) entry which is preliminary data.</text>
</comment>
<accession>A0A368WAU6</accession>
<feature type="region of interest" description="Disordered" evidence="1">
    <location>
        <begin position="1"/>
        <end position="80"/>
    </location>
</feature>
<dbReference type="InterPro" id="IPR024301">
    <property type="entry name" value="Amidase_6"/>
</dbReference>
<dbReference type="RefSeq" id="WP_342773238.1">
    <property type="nucleotide sequence ID" value="NZ_QPJD01000001.1"/>
</dbReference>
<gene>
    <name evidence="3" type="ORF">DFP97_101181</name>
</gene>
<dbReference type="AlphaFoldDB" id="A0A368WAU6"/>
<dbReference type="PANTHER" id="PTHR40032">
    <property type="entry name" value="EXPORTED PROTEIN-RELATED"/>
    <property type="match status" value="1"/>
</dbReference>
<sequence>MPRTGNRGPGNQVHKRNQAPSKPIMPLNRPQQKVSTHAVEKQLLQHAAQEERQANRTDRTQLGLERTNQPSLPGRQQQPKLNSLLRSSDYDQHRQQGKQQGWKSAVHRYVSLYNQAETEQHAEVLTDYVTDSDHCERLRCRLERLRERDLLRGVLPAGSETKAELIRVNESPSEVSVLIRLHIKRKIEQSGRYYMEERSEFERLWLGLLGDGWDVMRVEPLIAERRPRFGTSTDDNWMNAADYSEIFGDMSTPSTPYLNYDLLPQIKNRPSGIRYRRDLAAAYADRWWNEGNPAYELFEVNCTNYVSQCVFAGNAPMNYTGKRGTGWWYKGRNKGGEWWSYSWAVSNALTNFLSGSGSKASGMRAEVVSSAAELQLGDVITYDWNGDHRFQHSTIVTAFDASGMPLVNANTVSSRHRYWDYRDSYAWTEQTKYRFFHISDLL</sequence>
<organism evidence="3 4">
    <name type="scientific">Paenibacillus prosopidis</name>
    <dbReference type="NCBI Taxonomy" id="630520"/>
    <lineage>
        <taxon>Bacteria</taxon>
        <taxon>Bacillati</taxon>
        <taxon>Bacillota</taxon>
        <taxon>Bacilli</taxon>
        <taxon>Bacillales</taxon>
        <taxon>Paenibacillaceae</taxon>
        <taxon>Paenibacillus</taxon>
    </lineage>
</organism>
<evidence type="ECO:0000259" key="2">
    <source>
        <dbReference type="Pfam" id="PF12671"/>
    </source>
</evidence>
<reference evidence="3 4" key="1">
    <citation type="submission" date="2018-07" db="EMBL/GenBank/DDBJ databases">
        <title>Genomic Encyclopedia of Type Strains, Phase III (KMG-III): the genomes of soil and plant-associated and newly described type strains.</title>
        <authorList>
            <person name="Whitman W."/>
        </authorList>
    </citation>
    <scope>NUCLEOTIDE SEQUENCE [LARGE SCALE GENOMIC DNA]</scope>
    <source>
        <strain evidence="3 4">CECT 7506</strain>
    </source>
</reference>
<feature type="compositionally biased region" description="Basic and acidic residues" evidence="1">
    <location>
        <begin position="48"/>
        <end position="59"/>
    </location>
</feature>
<dbReference type="Proteomes" id="UP000252415">
    <property type="component" value="Unassembled WGS sequence"/>
</dbReference>
<evidence type="ECO:0000313" key="4">
    <source>
        <dbReference type="Proteomes" id="UP000252415"/>
    </source>
</evidence>
<proteinExistence type="predicted"/>
<name>A0A368WAU6_9BACL</name>
<evidence type="ECO:0000313" key="3">
    <source>
        <dbReference type="EMBL" id="RCW51838.1"/>
    </source>
</evidence>
<protein>
    <submittedName>
        <fullName evidence="3">Putative amidase-like protein</fullName>
    </submittedName>
</protein>
<dbReference type="EMBL" id="QPJD01000001">
    <property type="protein sequence ID" value="RCW51838.1"/>
    <property type="molecule type" value="Genomic_DNA"/>
</dbReference>
<dbReference type="Pfam" id="PF12671">
    <property type="entry name" value="Amidase_6"/>
    <property type="match status" value="1"/>
</dbReference>
<evidence type="ECO:0000256" key="1">
    <source>
        <dbReference type="SAM" id="MobiDB-lite"/>
    </source>
</evidence>
<feature type="domain" description="Putative amidase" evidence="2">
    <location>
        <begin position="274"/>
        <end position="434"/>
    </location>
</feature>
<feature type="compositionally biased region" description="Polar residues" evidence="1">
    <location>
        <begin position="66"/>
        <end position="80"/>
    </location>
</feature>
<keyword evidence="4" id="KW-1185">Reference proteome</keyword>
<dbReference type="PANTHER" id="PTHR40032:SF1">
    <property type="entry name" value="EXPORTED PROTEIN"/>
    <property type="match status" value="1"/>
</dbReference>